<dbReference type="SUPFAM" id="SSF57850">
    <property type="entry name" value="RING/U-box"/>
    <property type="match status" value="1"/>
</dbReference>
<accession>A0ABD3LQ20</accession>
<dbReference type="InterPro" id="IPR001841">
    <property type="entry name" value="Znf_RING"/>
</dbReference>
<dbReference type="GO" id="GO:0061630">
    <property type="term" value="F:ubiquitin protein ligase activity"/>
    <property type="evidence" value="ECO:0007669"/>
    <property type="project" value="UniProtKB-EC"/>
</dbReference>
<dbReference type="Pfam" id="PF13639">
    <property type="entry name" value="zf-RING_2"/>
    <property type="match status" value="1"/>
</dbReference>
<keyword evidence="9" id="KW-1185">Reference proteome</keyword>
<dbReference type="InterPro" id="IPR013083">
    <property type="entry name" value="Znf_RING/FYVE/PHD"/>
</dbReference>
<protein>
    <recommendedName>
        <fullName evidence="2">RING-type E3 ubiquitin transferase</fullName>
        <ecNumber evidence="2">2.3.2.27</ecNumber>
    </recommendedName>
</protein>
<evidence type="ECO:0000256" key="3">
    <source>
        <dbReference type="ARBA" id="ARBA00022723"/>
    </source>
</evidence>
<evidence type="ECO:0000256" key="1">
    <source>
        <dbReference type="ARBA" id="ARBA00000900"/>
    </source>
</evidence>
<evidence type="ECO:0000259" key="7">
    <source>
        <dbReference type="PROSITE" id="PS50089"/>
    </source>
</evidence>
<evidence type="ECO:0000313" key="9">
    <source>
        <dbReference type="Proteomes" id="UP001634007"/>
    </source>
</evidence>
<keyword evidence="5" id="KW-0862">Zinc</keyword>
<name>A0ABD3LQ20_EUCGL</name>
<dbReference type="PANTHER" id="PTHR15710:SF67">
    <property type="entry name" value="E3 UBIQUITIN-PROTEIN LIGASE SGR9, AMYLOPLASTIC"/>
    <property type="match status" value="1"/>
</dbReference>
<comment type="catalytic activity">
    <reaction evidence="1">
        <text>S-ubiquitinyl-[E2 ubiquitin-conjugating enzyme]-L-cysteine + [acceptor protein]-L-lysine = [E2 ubiquitin-conjugating enzyme]-L-cysteine + N(6)-ubiquitinyl-[acceptor protein]-L-lysine.</text>
        <dbReference type="EC" id="2.3.2.27"/>
    </reaction>
</comment>
<dbReference type="PANTHER" id="PTHR15710">
    <property type="entry name" value="E3 UBIQUITIN-PROTEIN LIGASE PRAJA"/>
    <property type="match status" value="1"/>
</dbReference>
<keyword evidence="3" id="KW-0479">Metal-binding</keyword>
<dbReference type="Gene3D" id="3.30.40.10">
    <property type="entry name" value="Zinc/RING finger domain, C3HC4 (zinc finger)"/>
    <property type="match status" value="1"/>
</dbReference>
<dbReference type="PROSITE" id="PS50089">
    <property type="entry name" value="ZF_RING_2"/>
    <property type="match status" value="1"/>
</dbReference>
<evidence type="ECO:0000313" key="8">
    <source>
        <dbReference type="EMBL" id="KAL3753874.1"/>
    </source>
</evidence>
<evidence type="ECO:0000256" key="5">
    <source>
        <dbReference type="ARBA" id="ARBA00022833"/>
    </source>
</evidence>
<gene>
    <name evidence="8" type="ORF">ACJRO7_001165</name>
</gene>
<keyword evidence="4 6" id="KW-0863">Zinc-finger</keyword>
<comment type="caution">
    <text evidence="8">The sequence shown here is derived from an EMBL/GenBank/DDBJ whole genome shotgun (WGS) entry which is preliminary data.</text>
</comment>
<dbReference type="EC" id="2.3.2.27" evidence="2"/>
<evidence type="ECO:0000256" key="6">
    <source>
        <dbReference type="PROSITE-ProRule" id="PRU00175"/>
    </source>
</evidence>
<sequence length="300" mass="32675">MEAADEDLQATPSSTVMAALATLSPPQLSALTDSVLADLHHHHRRVSALLSSPSLFSLALRHLLSLPLPLKSLLVARHLLSSLRLLTRHLPLPALSPSHAPPERRRDRDRDAATLLLLLCELRHRDPRALEDAPPSEWRSVLRRHCSKDLLSIAGIGAFSGGILVPYVEMVVRCRNFVGAVERCLEAGEGRRQVAASPAAVVALPSVEAAGGGECAVCREEMEGGRDVCELPCRHSFHWMCILPWVRKTNTCPCCRFELPTDDVFGEIRRLWGALAKIGSGSHDAGSTWSRDDSCCNGCA</sequence>
<dbReference type="SMART" id="SM00184">
    <property type="entry name" value="RING"/>
    <property type="match status" value="1"/>
</dbReference>
<feature type="domain" description="RING-type" evidence="7">
    <location>
        <begin position="215"/>
        <end position="256"/>
    </location>
</feature>
<evidence type="ECO:0000256" key="2">
    <source>
        <dbReference type="ARBA" id="ARBA00012483"/>
    </source>
</evidence>
<evidence type="ECO:0000256" key="4">
    <source>
        <dbReference type="ARBA" id="ARBA00022771"/>
    </source>
</evidence>
<dbReference type="AlphaFoldDB" id="A0ABD3LQ20"/>
<dbReference type="GO" id="GO:0008270">
    <property type="term" value="F:zinc ion binding"/>
    <property type="evidence" value="ECO:0007669"/>
    <property type="project" value="UniProtKB-KW"/>
</dbReference>
<reference evidence="8 9" key="1">
    <citation type="submission" date="2024-11" db="EMBL/GenBank/DDBJ databases">
        <title>Chromosome-level genome assembly of Eucalyptus globulus Labill. provides insights into its genome evolution.</title>
        <authorList>
            <person name="Li X."/>
        </authorList>
    </citation>
    <scope>NUCLEOTIDE SEQUENCE [LARGE SCALE GENOMIC DNA]</scope>
    <source>
        <strain evidence="8">CL2024</strain>
        <tissue evidence="8">Fresh tender leaves</tissue>
    </source>
</reference>
<dbReference type="EMBL" id="JBJKBG010000001">
    <property type="protein sequence ID" value="KAL3753874.1"/>
    <property type="molecule type" value="Genomic_DNA"/>
</dbReference>
<dbReference type="Proteomes" id="UP001634007">
    <property type="component" value="Unassembled WGS sequence"/>
</dbReference>
<proteinExistence type="predicted"/>
<organism evidence="8 9">
    <name type="scientific">Eucalyptus globulus</name>
    <name type="common">Tasmanian blue gum</name>
    <dbReference type="NCBI Taxonomy" id="34317"/>
    <lineage>
        <taxon>Eukaryota</taxon>
        <taxon>Viridiplantae</taxon>
        <taxon>Streptophyta</taxon>
        <taxon>Embryophyta</taxon>
        <taxon>Tracheophyta</taxon>
        <taxon>Spermatophyta</taxon>
        <taxon>Magnoliopsida</taxon>
        <taxon>eudicotyledons</taxon>
        <taxon>Gunneridae</taxon>
        <taxon>Pentapetalae</taxon>
        <taxon>rosids</taxon>
        <taxon>malvids</taxon>
        <taxon>Myrtales</taxon>
        <taxon>Myrtaceae</taxon>
        <taxon>Myrtoideae</taxon>
        <taxon>Eucalypteae</taxon>
        <taxon>Eucalyptus</taxon>
    </lineage>
</organism>